<dbReference type="InterPro" id="IPR016040">
    <property type="entry name" value="NAD(P)-bd_dom"/>
</dbReference>
<dbReference type="InterPro" id="IPR051207">
    <property type="entry name" value="ComplexI_NDUFA9_subunit"/>
</dbReference>
<dbReference type="HOGENOM" id="CLU_795546_0_0_1"/>
<sequence length="349" mass="36011">MKLIVVGGSGYLGARVVRQALLRGHSVTSISRSGGPPAGVTPAAELEGAEWVAGDATVPEVQARVGDADGVITTLGVFGTNERMRAVNGDANIAIARAAAAGGVKRFVHVSAAEYGVIEGLIPGYFEGKRAADAEVARLFGSRGTVLRPGMVHGTRQAGPVQLPLWLLGAPLEAVGASQPGTALRAALGRFGGVLTPAIGVDTARAAGPVVELFWDGGCPLCRREIGYYQRLDVDGRVAWTDIDAAPEALQPHGVSQEEAMARIHAIGGRGQLLSGVPAFLAVWEQLPYWRLLPPLLTAAPGAVPLAEAAYRLFARHRLTVTGRRSLGAATACRPPSAAAPAAGSAEPK</sequence>
<dbReference type="Pfam" id="PF04134">
    <property type="entry name" value="DCC1-like"/>
    <property type="match status" value="1"/>
</dbReference>
<dbReference type="GO" id="GO:0044877">
    <property type="term" value="F:protein-containing complex binding"/>
    <property type="evidence" value="ECO:0007669"/>
    <property type="project" value="TreeGrafter"/>
</dbReference>
<name>A0A0D3KCF6_EMIH1</name>
<organism evidence="3 4">
    <name type="scientific">Emiliania huxleyi (strain CCMP1516)</name>
    <dbReference type="NCBI Taxonomy" id="280463"/>
    <lineage>
        <taxon>Eukaryota</taxon>
        <taxon>Haptista</taxon>
        <taxon>Haptophyta</taxon>
        <taxon>Prymnesiophyceae</taxon>
        <taxon>Isochrysidales</taxon>
        <taxon>Noelaerhabdaceae</taxon>
        <taxon>Emiliania</taxon>
    </lineage>
</organism>
<dbReference type="Gene3D" id="3.40.50.720">
    <property type="entry name" value="NAD(P)-binding Rossmann-like Domain"/>
    <property type="match status" value="1"/>
</dbReference>
<proteinExistence type="predicted"/>
<reference evidence="3" key="2">
    <citation type="submission" date="2024-10" db="UniProtKB">
        <authorList>
            <consortium name="EnsemblProtists"/>
        </authorList>
    </citation>
    <scope>IDENTIFICATION</scope>
</reference>
<evidence type="ECO:0000256" key="1">
    <source>
        <dbReference type="SAM" id="MobiDB-lite"/>
    </source>
</evidence>
<dbReference type="eggNOG" id="KOG4288">
    <property type="taxonomic scope" value="Eukaryota"/>
</dbReference>
<dbReference type="Proteomes" id="UP000013827">
    <property type="component" value="Unassembled WGS sequence"/>
</dbReference>
<feature type="region of interest" description="Disordered" evidence="1">
    <location>
        <begin position="330"/>
        <end position="349"/>
    </location>
</feature>
<protein>
    <recommendedName>
        <fullName evidence="2">NAD(P)-binding domain-containing protein</fullName>
    </recommendedName>
</protein>
<dbReference type="InterPro" id="IPR036291">
    <property type="entry name" value="NAD(P)-bd_dom_sf"/>
</dbReference>
<dbReference type="PaxDb" id="2903-EOD33441"/>
<dbReference type="RefSeq" id="XP_005785870.1">
    <property type="nucleotide sequence ID" value="XM_005785813.1"/>
</dbReference>
<dbReference type="SUPFAM" id="SSF51735">
    <property type="entry name" value="NAD(P)-binding Rossmann-fold domains"/>
    <property type="match status" value="1"/>
</dbReference>
<evidence type="ECO:0000313" key="4">
    <source>
        <dbReference type="Proteomes" id="UP000013827"/>
    </source>
</evidence>
<dbReference type="GeneID" id="17278711"/>
<dbReference type="PANTHER" id="PTHR12126:SF16">
    <property type="entry name" value="MIOREX COMPLEX COMPONENT 2"/>
    <property type="match status" value="1"/>
</dbReference>
<dbReference type="Pfam" id="PF13460">
    <property type="entry name" value="NAD_binding_10"/>
    <property type="match status" value="1"/>
</dbReference>
<evidence type="ECO:0000259" key="2">
    <source>
        <dbReference type="Pfam" id="PF13460"/>
    </source>
</evidence>
<dbReference type="PANTHER" id="PTHR12126">
    <property type="entry name" value="NADH-UBIQUINONE OXIDOREDUCTASE 39 KDA SUBUNIT-RELATED"/>
    <property type="match status" value="1"/>
</dbReference>
<keyword evidence="4" id="KW-1185">Reference proteome</keyword>
<accession>A0A0D3KCF6</accession>
<dbReference type="InterPro" id="IPR007263">
    <property type="entry name" value="DCC1-like"/>
</dbReference>
<dbReference type="AlphaFoldDB" id="A0A0D3KCF6"/>
<dbReference type="GO" id="GO:0005739">
    <property type="term" value="C:mitochondrion"/>
    <property type="evidence" value="ECO:0007669"/>
    <property type="project" value="TreeGrafter"/>
</dbReference>
<evidence type="ECO:0000313" key="3">
    <source>
        <dbReference type="EnsemblProtists" id="EOD33441"/>
    </source>
</evidence>
<dbReference type="GO" id="GO:0015035">
    <property type="term" value="F:protein-disulfide reductase activity"/>
    <property type="evidence" value="ECO:0007669"/>
    <property type="project" value="InterPro"/>
</dbReference>
<dbReference type="EnsemblProtists" id="EOD33441">
    <property type="protein sequence ID" value="EOD33441"/>
    <property type="gene ID" value="EMIHUDRAFT_455836"/>
</dbReference>
<feature type="domain" description="NAD(P)-binding" evidence="2">
    <location>
        <begin position="7"/>
        <end position="154"/>
    </location>
</feature>
<dbReference type="KEGG" id="ehx:EMIHUDRAFT_455836"/>
<reference evidence="4" key="1">
    <citation type="journal article" date="2013" name="Nature">
        <title>Pan genome of the phytoplankton Emiliania underpins its global distribution.</title>
        <authorList>
            <person name="Read B.A."/>
            <person name="Kegel J."/>
            <person name="Klute M.J."/>
            <person name="Kuo A."/>
            <person name="Lefebvre S.C."/>
            <person name="Maumus F."/>
            <person name="Mayer C."/>
            <person name="Miller J."/>
            <person name="Monier A."/>
            <person name="Salamov A."/>
            <person name="Young J."/>
            <person name="Aguilar M."/>
            <person name="Claverie J.M."/>
            <person name="Frickenhaus S."/>
            <person name="Gonzalez K."/>
            <person name="Herman E.K."/>
            <person name="Lin Y.C."/>
            <person name="Napier J."/>
            <person name="Ogata H."/>
            <person name="Sarno A.F."/>
            <person name="Shmutz J."/>
            <person name="Schroeder D."/>
            <person name="de Vargas C."/>
            <person name="Verret F."/>
            <person name="von Dassow P."/>
            <person name="Valentin K."/>
            <person name="Van de Peer Y."/>
            <person name="Wheeler G."/>
            <person name="Dacks J.B."/>
            <person name="Delwiche C.F."/>
            <person name="Dyhrman S.T."/>
            <person name="Glockner G."/>
            <person name="John U."/>
            <person name="Richards T."/>
            <person name="Worden A.Z."/>
            <person name="Zhang X."/>
            <person name="Grigoriev I.V."/>
            <person name="Allen A.E."/>
            <person name="Bidle K."/>
            <person name="Borodovsky M."/>
            <person name="Bowler C."/>
            <person name="Brownlee C."/>
            <person name="Cock J.M."/>
            <person name="Elias M."/>
            <person name="Gladyshev V.N."/>
            <person name="Groth M."/>
            <person name="Guda C."/>
            <person name="Hadaegh A."/>
            <person name="Iglesias-Rodriguez M.D."/>
            <person name="Jenkins J."/>
            <person name="Jones B.M."/>
            <person name="Lawson T."/>
            <person name="Leese F."/>
            <person name="Lindquist E."/>
            <person name="Lobanov A."/>
            <person name="Lomsadze A."/>
            <person name="Malik S.B."/>
            <person name="Marsh M.E."/>
            <person name="Mackinder L."/>
            <person name="Mock T."/>
            <person name="Mueller-Roeber B."/>
            <person name="Pagarete A."/>
            <person name="Parker M."/>
            <person name="Probert I."/>
            <person name="Quesneville H."/>
            <person name="Raines C."/>
            <person name="Rensing S.A."/>
            <person name="Riano-Pachon D.M."/>
            <person name="Richier S."/>
            <person name="Rokitta S."/>
            <person name="Shiraiwa Y."/>
            <person name="Soanes D.M."/>
            <person name="van der Giezen M."/>
            <person name="Wahlund T.M."/>
            <person name="Williams B."/>
            <person name="Wilson W."/>
            <person name="Wolfe G."/>
            <person name="Wurch L.L."/>
        </authorList>
    </citation>
    <scope>NUCLEOTIDE SEQUENCE</scope>
</reference>
<dbReference type="STRING" id="2903.R1FD85"/>